<dbReference type="SUPFAM" id="SSF102114">
    <property type="entry name" value="Radical SAM enzymes"/>
    <property type="match status" value="1"/>
</dbReference>
<evidence type="ECO:0000313" key="6">
    <source>
        <dbReference type="EMBL" id="RHL47076.1"/>
    </source>
</evidence>
<gene>
    <name evidence="6" type="ORF">DW018_02855</name>
</gene>
<evidence type="ECO:0000259" key="5">
    <source>
        <dbReference type="PROSITE" id="PS51918"/>
    </source>
</evidence>
<proteinExistence type="predicted"/>
<organism evidence="6 7">
    <name type="scientific">Eubacterium ventriosum</name>
    <dbReference type="NCBI Taxonomy" id="39496"/>
    <lineage>
        <taxon>Bacteria</taxon>
        <taxon>Bacillati</taxon>
        <taxon>Bacillota</taxon>
        <taxon>Clostridia</taxon>
        <taxon>Eubacteriales</taxon>
        <taxon>Eubacteriaceae</taxon>
        <taxon>Eubacterium</taxon>
    </lineage>
</organism>
<feature type="domain" description="Radical SAM core" evidence="5">
    <location>
        <begin position="89"/>
        <end position="299"/>
    </location>
</feature>
<keyword evidence="4" id="KW-0411">Iron-sulfur</keyword>
<evidence type="ECO:0000313" key="7">
    <source>
        <dbReference type="Proteomes" id="UP000283314"/>
    </source>
</evidence>
<keyword evidence="3" id="KW-0408">Iron</keyword>
<dbReference type="PANTHER" id="PTHR11228:SF7">
    <property type="entry name" value="PQQA PEPTIDE CYCLASE"/>
    <property type="match status" value="1"/>
</dbReference>
<keyword evidence="1" id="KW-0949">S-adenosyl-L-methionine</keyword>
<dbReference type="GO" id="GO:0051536">
    <property type="term" value="F:iron-sulfur cluster binding"/>
    <property type="evidence" value="ECO:0007669"/>
    <property type="project" value="UniProtKB-KW"/>
</dbReference>
<dbReference type="PROSITE" id="PS51918">
    <property type="entry name" value="RADICAL_SAM"/>
    <property type="match status" value="1"/>
</dbReference>
<evidence type="ECO:0000256" key="4">
    <source>
        <dbReference type="ARBA" id="ARBA00023014"/>
    </source>
</evidence>
<dbReference type="GO" id="GO:0046872">
    <property type="term" value="F:metal ion binding"/>
    <property type="evidence" value="ECO:0007669"/>
    <property type="project" value="UniProtKB-KW"/>
</dbReference>
<dbReference type="Pfam" id="PF13186">
    <property type="entry name" value="SPASM"/>
    <property type="match status" value="1"/>
</dbReference>
<dbReference type="InterPro" id="IPR058240">
    <property type="entry name" value="rSAM_sf"/>
</dbReference>
<dbReference type="SFLD" id="SFLDS00029">
    <property type="entry name" value="Radical_SAM"/>
    <property type="match status" value="1"/>
</dbReference>
<dbReference type="GeneID" id="66466172"/>
<evidence type="ECO:0000256" key="1">
    <source>
        <dbReference type="ARBA" id="ARBA00022691"/>
    </source>
</evidence>
<evidence type="ECO:0000256" key="2">
    <source>
        <dbReference type="ARBA" id="ARBA00022723"/>
    </source>
</evidence>
<dbReference type="EMBL" id="QROT01000002">
    <property type="protein sequence ID" value="RHL47076.1"/>
    <property type="molecule type" value="Genomic_DNA"/>
</dbReference>
<protein>
    <submittedName>
        <fullName evidence="6">Radical SAM protein</fullName>
    </submittedName>
</protein>
<dbReference type="InterPro" id="IPR013785">
    <property type="entry name" value="Aldolase_TIM"/>
</dbReference>
<dbReference type="SFLD" id="SFLDG01067">
    <property type="entry name" value="SPASM/twitch_domain_containing"/>
    <property type="match status" value="1"/>
</dbReference>
<sequence length="415" mass="47421">MYRGKTIQIRKEDEGLYILRIRRSGSYFFINETLKIILIWADEGMSINDIPAKLKSSYGISQKNAELYVAKAVSLFKVDLFGHSLTRELKTPLRVSWKLTSRCNLKCKHCYVSCTTESQDTELSVEQCMNIINKLDAAEIFDVSITGGEIFVRDDIKKIIEMLAEKGFDISLFTNGILIDKNYDWLSKINIRRYNISIDGLEKEHDYIRGNGNFVKTWNTIKKLKSDGKNIIVNCVVNSINVNSLVQIHKMFVEEGIDYQFTLHIPLGRGGENIDLLCTSEEYLNSVTKLQNELLEYGEGGVIVSAVGNKIIEVYKNGDVIEKEDNWSCNAGNTKFDINWDGNVLVCPMCESSMLGNILNKSVRELWKNESRKEFVKNKKRAVGHFCVPLREVISEHPIAKERMQEFLGENILVE</sequence>
<keyword evidence="2" id="KW-0479">Metal-binding</keyword>
<dbReference type="InterPro" id="IPR007197">
    <property type="entry name" value="rSAM"/>
</dbReference>
<dbReference type="Gene3D" id="3.20.20.70">
    <property type="entry name" value="Aldolase class I"/>
    <property type="match status" value="1"/>
</dbReference>
<dbReference type="InterPro" id="IPR023885">
    <property type="entry name" value="4Fe4S-binding_SPASM_dom"/>
</dbReference>
<dbReference type="SFLD" id="SFLDG01386">
    <property type="entry name" value="main_SPASM_domain-containing"/>
    <property type="match status" value="1"/>
</dbReference>
<evidence type="ECO:0000256" key="3">
    <source>
        <dbReference type="ARBA" id="ARBA00023004"/>
    </source>
</evidence>
<dbReference type="AlphaFoldDB" id="A0A415LET7"/>
<dbReference type="CDD" id="cd21109">
    <property type="entry name" value="SPASM"/>
    <property type="match status" value="1"/>
</dbReference>
<name>A0A415LET7_9FIRM</name>
<reference evidence="6 7" key="1">
    <citation type="submission" date="2018-08" db="EMBL/GenBank/DDBJ databases">
        <title>A genome reference for cultivated species of the human gut microbiota.</title>
        <authorList>
            <person name="Zou Y."/>
            <person name="Xue W."/>
            <person name="Luo G."/>
        </authorList>
    </citation>
    <scope>NUCLEOTIDE SEQUENCE [LARGE SCALE GENOMIC DNA]</scope>
    <source>
        <strain evidence="6 7">AF37-4</strain>
    </source>
</reference>
<dbReference type="InterPro" id="IPR050377">
    <property type="entry name" value="Radical_SAM_PqqE_MftC-like"/>
</dbReference>
<dbReference type="CDD" id="cd01335">
    <property type="entry name" value="Radical_SAM"/>
    <property type="match status" value="1"/>
</dbReference>
<dbReference type="Pfam" id="PF04055">
    <property type="entry name" value="Radical_SAM"/>
    <property type="match status" value="1"/>
</dbReference>
<dbReference type="PANTHER" id="PTHR11228">
    <property type="entry name" value="RADICAL SAM DOMAIN PROTEIN"/>
    <property type="match status" value="1"/>
</dbReference>
<accession>A0A415LET7</accession>
<dbReference type="GO" id="GO:0003824">
    <property type="term" value="F:catalytic activity"/>
    <property type="evidence" value="ECO:0007669"/>
    <property type="project" value="InterPro"/>
</dbReference>
<dbReference type="Proteomes" id="UP000283314">
    <property type="component" value="Unassembled WGS sequence"/>
</dbReference>
<dbReference type="RefSeq" id="WP_118379256.1">
    <property type="nucleotide sequence ID" value="NZ_CABJDQ010000002.1"/>
</dbReference>
<comment type="caution">
    <text evidence="6">The sequence shown here is derived from an EMBL/GenBank/DDBJ whole genome shotgun (WGS) entry which is preliminary data.</text>
</comment>